<evidence type="ECO:0000256" key="1">
    <source>
        <dbReference type="SAM" id="MobiDB-lite"/>
    </source>
</evidence>
<gene>
    <name evidence="2" type="ORF">S01H1_65885</name>
</gene>
<comment type="caution">
    <text evidence="2">The sequence shown here is derived from an EMBL/GenBank/DDBJ whole genome shotgun (WGS) entry which is preliminary data.</text>
</comment>
<feature type="non-terminal residue" evidence="2">
    <location>
        <position position="64"/>
    </location>
</feature>
<dbReference type="EMBL" id="BARS01043524">
    <property type="protein sequence ID" value="GAG40339.1"/>
    <property type="molecule type" value="Genomic_DNA"/>
</dbReference>
<accession>X0XAW8</accession>
<feature type="region of interest" description="Disordered" evidence="1">
    <location>
        <begin position="1"/>
        <end position="26"/>
    </location>
</feature>
<name>X0XAW8_9ZZZZ</name>
<organism evidence="2">
    <name type="scientific">marine sediment metagenome</name>
    <dbReference type="NCBI Taxonomy" id="412755"/>
    <lineage>
        <taxon>unclassified sequences</taxon>
        <taxon>metagenomes</taxon>
        <taxon>ecological metagenomes</taxon>
    </lineage>
</organism>
<sequence>MRIVNPSFGLEENEENPRNGVEKGSTDWSRDAIAIISNSKPNARELLEGVRDRMGVYRSTDNID</sequence>
<reference evidence="2" key="1">
    <citation type="journal article" date="2014" name="Front. Microbiol.">
        <title>High frequency of phylogenetically diverse reductive dehalogenase-homologous genes in deep subseafloor sedimentary metagenomes.</title>
        <authorList>
            <person name="Kawai M."/>
            <person name="Futagami T."/>
            <person name="Toyoda A."/>
            <person name="Takaki Y."/>
            <person name="Nishi S."/>
            <person name="Hori S."/>
            <person name="Arai W."/>
            <person name="Tsubouchi T."/>
            <person name="Morono Y."/>
            <person name="Uchiyama I."/>
            <person name="Ito T."/>
            <person name="Fujiyama A."/>
            <person name="Inagaki F."/>
            <person name="Takami H."/>
        </authorList>
    </citation>
    <scope>NUCLEOTIDE SEQUENCE</scope>
    <source>
        <strain evidence="2">Expedition CK06-06</strain>
    </source>
</reference>
<proteinExistence type="predicted"/>
<evidence type="ECO:0000313" key="2">
    <source>
        <dbReference type="EMBL" id="GAG40339.1"/>
    </source>
</evidence>
<feature type="compositionally biased region" description="Basic and acidic residues" evidence="1">
    <location>
        <begin position="15"/>
        <end position="26"/>
    </location>
</feature>
<protein>
    <submittedName>
        <fullName evidence="2">Uncharacterized protein</fullName>
    </submittedName>
</protein>
<dbReference type="AlphaFoldDB" id="X0XAW8"/>